<name>A0AAV6LXL7_9ROSI</name>
<accession>A0AAV6LXL7</accession>
<sequence length="117" mass="12686">MVGLVEEEWRSNKGSRRPCWRGVGRTGEVRGRLLRATEEVKGLAGSGLEERKKEEQRAPPAGRKAKAAFVIGNGSSLGSVEGAKPNSSRFVGVTNLRCPFSPWPLSYASIMSLPPTF</sequence>
<proteinExistence type="predicted"/>
<protein>
    <submittedName>
        <fullName evidence="2">Uncharacterized protein</fullName>
    </submittedName>
</protein>
<keyword evidence="3" id="KW-1185">Reference proteome</keyword>
<dbReference type="Proteomes" id="UP000685013">
    <property type="component" value="Chromosome 19"/>
</dbReference>
<comment type="caution">
    <text evidence="2">The sequence shown here is derived from an EMBL/GenBank/DDBJ whole genome shotgun (WGS) entry which is preliminary data.</text>
</comment>
<organism evidence="2 3">
    <name type="scientific">Cucurbita argyrosperma subsp. sororia</name>
    <dbReference type="NCBI Taxonomy" id="37648"/>
    <lineage>
        <taxon>Eukaryota</taxon>
        <taxon>Viridiplantae</taxon>
        <taxon>Streptophyta</taxon>
        <taxon>Embryophyta</taxon>
        <taxon>Tracheophyta</taxon>
        <taxon>Spermatophyta</taxon>
        <taxon>Magnoliopsida</taxon>
        <taxon>eudicotyledons</taxon>
        <taxon>Gunneridae</taxon>
        <taxon>Pentapetalae</taxon>
        <taxon>rosids</taxon>
        <taxon>fabids</taxon>
        <taxon>Cucurbitales</taxon>
        <taxon>Cucurbitaceae</taxon>
        <taxon>Cucurbiteae</taxon>
        <taxon>Cucurbita</taxon>
    </lineage>
</organism>
<evidence type="ECO:0000313" key="3">
    <source>
        <dbReference type="Proteomes" id="UP000685013"/>
    </source>
</evidence>
<feature type="compositionally biased region" description="Basic and acidic residues" evidence="1">
    <location>
        <begin position="48"/>
        <end position="57"/>
    </location>
</feature>
<feature type="region of interest" description="Disordered" evidence="1">
    <location>
        <begin position="44"/>
        <end position="65"/>
    </location>
</feature>
<reference evidence="2 3" key="1">
    <citation type="journal article" date="2021" name="Hortic Res">
        <title>The domestication of Cucurbita argyrosperma as revealed by the genome of its wild relative.</title>
        <authorList>
            <person name="Barrera-Redondo J."/>
            <person name="Sanchez-de la Vega G."/>
            <person name="Aguirre-Liguori J.A."/>
            <person name="Castellanos-Morales G."/>
            <person name="Gutierrez-Guerrero Y.T."/>
            <person name="Aguirre-Dugua X."/>
            <person name="Aguirre-Planter E."/>
            <person name="Tenaillon M.I."/>
            <person name="Lira-Saade R."/>
            <person name="Eguiarte L.E."/>
        </authorList>
    </citation>
    <scope>NUCLEOTIDE SEQUENCE [LARGE SCALE GENOMIC DNA]</scope>
    <source>
        <strain evidence="2">JBR-2021</strain>
    </source>
</reference>
<dbReference type="EMBL" id="JAGKQH010000019">
    <property type="protein sequence ID" value="KAG6571771.1"/>
    <property type="molecule type" value="Genomic_DNA"/>
</dbReference>
<gene>
    <name evidence="2" type="ORF">SDJN03_28499</name>
</gene>
<evidence type="ECO:0000313" key="2">
    <source>
        <dbReference type="EMBL" id="KAG6571771.1"/>
    </source>
</evidence>
<feature type="non-terminal residue" evidence="2">
    <location>
        <position position="1"/>
    </location>
</feature>
<evidence type="ECO:0000256" key="1">
    <source>
        <dbReference type="SAM" id="MobiDB-lite"/>
    </source>
</evidence>
<dbReference type="AlphaFoldDB" id="A0AAV6LXL7"/>